<evidence type="ECO:0000313" key="4">
    <source>
        <dbReference type="Proteomes" id="UP000604046"/>
    </source>
</evidence>
<keyword evidence="4" id="KW-1185">Reference proteome</keyword>
<protein>
    <submittedName>
        <fullName evidence="3">Uncharacterized protein</fullName>
    </submittedName>
</protein>
<organism evidence="3 4">
    <name type="scientific">Symbiodinium natans</name>
    <dbReference type="NCBI Taxonomy" id="878477"/>
    <lineage>
        <taxon>Eukaryota</taxon>
        <taxon>Sar</taxon>
        <taxon>Alveolata</taxon>
        <taxon>Dinophyceae</taxon>
        <taxon>Suessiales</taxon>
        <taxon>Symbiodiniaceae</taxon>
        <taxon>Symbiodinium</taxon>
    </lineage>
</organism>
<dbReference type="Pfam" id="PF12974">
    <property type="entry name" value="Phosphonate-bd"/>
    <property type="match status" value="1"/>
</dbReference>
<proteinExistence type="predicted"/>
<keyword evidence="2" id="KW-0472">Membrane</keyword>
<feature type="region of interest" description="Disordered" evidence="1">
    <location>
        <begin position="14"/>
        <end position="46"/>
    </location>
</feature>
<dbReference type="Gene3D" id="3.40.190.10">
    <property type="entry name" value="Periplasmic binding protein-like II"/>
    <property type="match status" value="1"/>
</dbReference>
<dbReference type="EMBL" id="CAJNDS010000217">
    <property type="protein sequence ID" value="CAE7029488.1"/>
    <property type="molecule type" value="Genomic_DNA"/>
</dbReference>
<reference evidence="3" key="1">
    <citation type="submission" date="2021-02" db="EMBL/GenBank/DDBJ databases">
        <authorList>
            <person name="Dougan E. K."/>
            <person name="Rhodes N."/>
            <person name="Thang M."/>
            <person name="Chan C."/>
        </authorList>
    </citation>
    <scope>NUCLEOTIDE SEQUENCE</scope>
</reference>
<keyword evidence="2" id="KW-0812">Transmembrane</keyword>
<feature type="non-terminal residue" evidence="3">
    <location>
        <position position="1"/>
    </location>
</feature>
<sequence>SPADPELVNVEIEPSKGAPIDGLSLPIPSKLGKEEPGPDLELEPPSTWTVTSPEEELLMLSARKVSVVSVLISLVLAILGFGIGFSENVLSVIGFGMEVPFRPPTDGGKLYSEAASEALRLMKECSQVPCYSHPGDLQGAFTSQGWPVRDMTAFSEYGLGVATELMKAGLRGEWPTEASQPQFPSASSPAEAREQLILLRARSPEDAGHEIFHKHAEKAYMALLRPSAFWEEDVENPSGEERRYGFVTFVGWRKPDLSGAAELWKVEEGLMKDLQGQKDIHFYIVLPLPDGVNYVNIVVGRPLKDGETPMTLMGTSKWHQRAVARAAPVSYSWVRIHSGSFTGNVLRKTGVIHLQRTLAVDFGVGLPALAKDEDPRAPLDAHTLKAVGSSCPYGGFGIRWRYALPRDEFYDAFPASSGKNQTWMQDPPPSSVPKQAPGRYLYDSFTRAETFAEPTPDNQQGWIDEVLLPRAAFGSLGSSGGGIRCTSYLGHNAQAFYKKLFALLGKQTGLPLEWCEPSFERTPWENLVGAGGDGGAASVDVAFMCGAMFSMASFAASTEARLATSVIAAPLRSRSHVLAPHRQVVEQGGYDPKAVPDMHETTQTLPAYQCVLVGRKGVSVLLAAGGSPESMASALASMKLGINEPNSWSGCRALESFLYDHVVRKLGSPMDSKKSPLNQLFQAVLQTGSHKASISALREGRIDLASLDSHVLDTELQMNPGLLNDIELLPHALGGGLDVLWPAPPLVVSRSRLSPWTIALLSRSLLCLGHHEEGRALLEEAGFKAFQRVTAAAYRSFSTVLSPHP</sequence>
<dbReference type="PANTHER" id="PTHR35841:SF1">
    <property type="entry name" value="PHOSPHONATES-BINDING PERIPLASMIC PROTEIN"/>
    <property type="match status" value="1"/>
</dbReference>
<evidence type="ECO:0000256" key="1">
    <source>
        <dbReference type="SAM" id="MobiDB-lite"/>
    </source>
</evidence>
<evidence type="ECO:0000313" key="3">
    <source>
        <dbReference type="EMBL" id="CAE7029488.1"/>
    </source>
</evidence>
<evidence type="ECO:0000256" key="2">
    <source>
        <dbReference type="SAM" id="Phobius"/>
    </source>
</evidence>
<name>A0A812IAS5_9DINO</name>
<feature type="transmembrane region" description="Helical" evidence="2">
    <location>
        <begin position="65"/>
        <end position="85"/>
    </location>
</feature>
<keyword evidence="2" id="KW-1133">Transmembrane helix</keyword>
<dbReference type="PANTHER" id="PTHR35841">
    <property type="entry name" value="PHOSPHONATES-BINDING PERIPLASMIC PROTEIN"/>
    <property type="match status" value="1"/>
</dbReference>
<comment type="caution">
    <text evidence="3">The sequence shown here is derived from an EMBL/GenBank/DDBJ whole genome shotgun (WGS) entry which is preliminary data.</text>
</comment>
<dbReference type="AlphaFoldDB" id="A0A812IAS5"/>
<gene>
    <name evidence="3" type="ORF">SNAT2548_LOCUS3536</name>
</gene>
<dbReference type="Proteomes" id="UP000604046">
    <property type="component" value="Unassembled WGS sequence"/>
</dbReference>
<accession>A0A812IAS5</accession>